<organism evidence="3 4">
    <name type="scientific">Mariniflexile gromovii</name>
    <dbReference type="NCBI Taxonomy" id="362523"/>
    <lineage>
        <taxon>Bacteria</taxon>
        <taxon>Pseudomonadati</taxon>
        <taxon>Bacteroidota</taxon>
        <taxon>Flavobacteriia</taxon>
        <taxon>Flavobacteriales</taxon>
        <taxon>Flavobacteriaceae</taxon>
        <taxon>Mariniflexile</taxon>
    </lineage>
</organism>
<evidence type="ECO:0000313" key="4">
    <source>
        <dbReference type="Proteomes" id="UP000670776"/>
    </source>
</evidence>
<sequence length="579" mass="66744">MKTKMRTLLLIPFFALLLFSSCQEEKIEITEPTQEEALVPQAQLTSLISATSKMDGSKDNIIDGATCISVKLPVIVKVRGIEIRIDSEADYEKIKHLYDELEDDIDRLDIIFPITITTSEHEEITIESGEQLSEFIAECKDDEEVEEREIRCIDFKFPIAFSVYNRDFSVINVVNIENKKQLYLFMKRVKNAEVLASLNFPVTMVLKNGTTLTAENNEQLRRIIETAKDSCDIEDFSKERLENYLKKCPWIVYEFKRNNQDNTAQFEQYAINFKEDGVVVMRSRNGDMLTGTWGLRSTRRGVLLKMAFENLADFTLEWLLYDFEDGKFKIYEEGGNRIIIKRNCDIVIDITKERIENYLQECYWRIARLSINGTDKEKEYIGTPLKFLPNNEVKLRINGEFVTGTYEIGVRNIGFILQITLDGRPDLKLEWLITFLESGLIKLENANSKMVLERHCFDSDDDLKYIDAVIAAGTWEVAKYDDGLVHVVDPTINFFGYTVDFLITGRIKVTDPNNGVTAGSWLAYRNEGLYLGMLFANQAPFNELTFRWKIKAITANRIELVDLSANGEIERTLILEKKN</sequence>
<name>A0ABS4BV41_9FLAO</name>
<comment type="caution">
    <text evidence="3">The sequence shown here is derived from an EMBL/GenBank/DDBJ whole genome shotgun (WGS) entry which is preliminary data.</text>
</comment>
<accession>A0ABS4BV41</accession>
<reference evidence="3 4" key="1">
    <citation type="submission" date="2021-04" db="EMBL/GenBank/DDBJ databases">
        <title>Mariniflexile gromovii gen. nov., sp. nov., a gliding bacterium isolated from the sea urchin Strongylocentrotus intermedius.</title>
        <authorList>
            <person name="Ko S."/>
            <person name="Le V."/>
            <person name="Ahn C.-Y."/>
            <person name="Oh H.-M."/>
        </authorList>
    </citation>
    <scope>NUCLEOTIDE SEQUENCE [LARGE SCALE GENOMIC DNA]</scope>
    <source>
        <strain evidence="3 4">KCTC 12570</strain>
    </source>
</reference>
<dbReference type="EMBL" id="JAGJCB010000010">
    <property type="protein sequence ID" value="MBP0904432.1"/>
    <property type="molecule type" value="Genomic_DNA"/>
</dbReference>
<feature type="coiled-coil region" evidence="1">
    <location>
        <begin position="84"/>
        <end position="111"/>
    </location>
</feature>
<keyword evidence="2" id="KW-0732">Signal</keyword>
<dbReference type="PROSITE" id="PS51257">
    <property type="entry name" value="PROKAR_LIPOPROTEIN"/>
    <property type="match status" value="1"/>
</dbReference>
<keyword evidence="1" id="KW-0175">Coiled coil</keyword>
<feature type="chain" id="PRO_5046307103" evidence="2">
    <location>
        <begin position="25"/>
        <end position="579"/>
    </location>
</feature>
<evidence type="ECO:0000313" key="3">
    <source>
        <dbReference type="EMBL" id="MBP0904432.1"/>
    </source>
</evidence>
<protein>
    <submittedName>
        <fullName evidence="3">Uncharacterized protein</fullName>
    </submittedName>
</protein>
<evidence type="ECO:0000256" key="1">
    <source>
        <dbReference type="SAM" id="Coils"/>
    </source>
</evidence>
<feature type="signal peptide" evidence="2">
    <location>
        <begin position="1"/>
        <end position="24"/>
    </location>
</feature>
<dbReference type="Proteomes" id="UP000670776">
    <property type="component" value="Unassembled WGS sequence"/>
</dbReference>
<dbReference type="RefSeq" id="WP_209655322.1">
    <property type="nucleotide sequence ID" value="NZ_JAGJCB010000010.1"/>
</dbReference>
<evidence type="ECO:0000256" key="2">
    <source>
        <dbReference type="SAM" id="SignalP"/>
    </source>
</evidence>
<gene>
    <name evidence="3" type="ORF">J8H85_11390</name>
</gene>
<proteinExistence type="predicted"/>
<keyword evidence="4" id="KW-1185">Reference proteome</keyword>